<name>A0A4R7PAZ3_9GAMM</name>
<dbReference type="PROSITE" id="PS51257">
    <property type="entry name" value="PROKAR_LIPOPROTEIN"/>
    <property type="match status" value="1"/>
</dbReference>
<gene>
    <name evidence="2" type="ORF">DFR24_0607</name>
</gene>
<evidence type="ECO:0000313" key="2">
    <source>
        <dbReference type="EMBL" id="TDU31243.1"/>
    </source>
</evidence>
<evidence type="ECO:0000256" key="1">
    <source>
        <dbReference type="SAM" id="MobiDB-lite"/>
    </source>
</evidence>
<dbReference type="RefSeq" id="WP_162851001.1">
    <property type="nucleotide sequence ID" value="NZ_MWIN01000014.1"/>
</dbReference>
<proteinExistence type="predicted"/>
<feature type="region of interest" description="Disordered" evidence="1">
    <location>
        <begin position="213"/>
        <end position="233"/>
    </location>
</feature>
<keyword evidence="3" id="KW-1185">Reference proteome</keyword>
<evidence type="ECO:0000313" key="3">
    <source>
        <dbReference type="Proteomes" id="UP000295341"/>
    </source>
</evidence>
<comment type="caution">
    <text evidence="2">The sequence shown here is derived from an EMBL/GenBank/DDBJ whole genome shotgun (WGS) entry which is preliminary data.</text>
</comment>
<dbReference type="AlphaFoldDB" id="A0A4R7PAZ3"/>
<reference evidence="2 3" key="1">
    <citation type="submission" date="2019-03" db="EMBL/GenBank/DDBJ databases">
        <title>Genomic Encyclopedia of Type Strains, Phase IV (KMG-IV): sequencing the most valuable type-strain genomes for metagenomic binning, comparative biology and taxonomic classification.</title>
        <authorList>
            <person name="Goeker M."/>
        </authorList>
    </citation>
    <scope>NUCLEOTIDE SEQUENCE [LARGE SCALE GENOMIC DNA]</scope>
    <source>
        <strain evidence="2 3">DSM 26377</strain>
    </source>
</reference>
<sequence length="233" mass="23894">MNARQILLGLTLGGSVALVGCGDGHDSKGGDNGGAPELTGFDFRSDPIPDFDRVDRMGGPATTTALLTPGPTGGARRQVANATDPADDSQYAAEYITAIKRYHYHLGPALAATGLATCGVVGLTEESTGVGACVLQALANPVIPDVLRLDTRQLSDYPNGRKPDDPVVDVLLAIALLDLGGDGNGPGTCLGSPCTRKSIANVPLNVARSTPPSLPAFPYLNNQQLAPPPSASR</sequence>
<dbReference type="Proteomes" id="UP000295341">
    <property type="component" value="Unassembled WGS sequence"/>
</dbReference>
<protein>
    <submittedName>
        <fullName evidence="2">Uncharacterized protein</fullName>
    </submittedName>
</protein>
<organism evidence="2 3">
    <name type="scientific">Panacagrimonas perspica</name>
    <dbReference type="NCBI Taxonomy" id="381431"/>
    <lineage>
        <taxon>Bacteria</taxon>
        <taxon>Pseudomonadati</taxon>
        <taxon>Pseudomonadota</taxon>
        <taxon>Gammaproteobacteria</taxon>
        <taxon>Nevskiales</taxon>
        <taxon>Nevskiaceae</taxon>
        <taxon>Panacagrimonas</taxon>
    </lineage>
</organism>
<dbReference type="EMBL" id="SOBT01000008">
    <property type="protein sequence ID" value="TDU31243.1"/>
    <property type="molecule type" value="Genomic_DNA"/>
</dbReference>
<accession>A0A4R7PAZ3</accession>